<dbReference type="PROSITE" id="PS51371">
    <property type="entry name" value="CBS"/>
    <property type="match status" value="1"/>
</dbReference>
<dbReference type="RefSeq" id="WP_008618572.1">
    <property type="nucleotide sequence ID" value="NZ_AONQ01000037.1"/>
</dbReference>
<comment type="caution">
    <text evidence="3">The sequence shown here is derived from an EMBL/GenBank/DDBJ whole genome shotgun (WGS) entry which is preliminary data.</text>
</comment>
<dbReference type="Proteomes" id="UP000011744">
    <property type="component" value="Unassembled WGS sequence"/>
</dbReference>
<protein>
    <submittedName>
        <fullName evidence="3">Nucleotidyl transferase</fullName>
    </submittedName>
</protein>
<dbReference type="PATRIC" id="fig|1244869.3.peg.2798"/>
<dbReference type="CDD" id="cd06426">
    <property type="entry name" value="NTP_transferase_like_2"/>
    <property type="match status" value="1"/>
</dbReference>
<dbReference type="EMBL" id="AONQ01000037">
    <property type="protein sequence ID" value="EME69311.1"/>
    <property type="molecule type" value="Genomic_DNA"/>
</dbReference>
<evidence type="ECO:0000256" key="1">
    <source>
        <dbReference type="PROSITE-ProRule" id="PRU00703"/>
    </source>
</evidence>
<name>M2Y8D3_9PROT</name>
<dbReference type="eggNOG" id="COG0517">
    <property type="taxonomic scope" value="Bacteria"/>
</dbReference>
<dbReference type="SUPFAM" id="SSF53448">
    <property type="entry name" value="Nucleotide-diphospho-sugar transferases"/>
    <property type="match status" value="1"/>
</dbReference>
<evidence type="ECO:0000259" key="2">
    <source>
        <dbReference type="PROSITE" id="PS51371"/>
    </source>
</evidence>
<dbReference type="STRING" id="1244869.H261_13885"/>
<dbReference type="InterPro" id="IPR000644">
    <property type="entry name" value="CBS_dom"/>
</dbReference>
<dbReference type="OrthoDB" id="9814110at2"/>
<dbReference type="PANTHER" id="PTHR22572">
    <property type="entry name" value="SUGAR-1-PHOSPHATE GUANYL TRANSFERASE"/>
    <property type="match status" value="1"/>
</dbReference>
<keyword evidence="3" id="KW-0808">Transferase</keyword>
<keyword evidence="4" id="KW-1185">Reference proteome</keyword>
<feature type="domain" description="CBS" evidence="2">
    <location>
        <begin position="65"/>
        <end position="122"/>
    </location>
</feature>
<dbReference type="GO" id="GO:0016740">
    <property type="term" value="F:transferase activity"/>
    <property type="evidence" value="ECO:0007669"/>
    <property type="project" value="UniProtKB-KW"/>
</dbReference>
<evidence type="ECO:0000313" key="3">
    <source>
        <dbReference type="EMBL" id="EME69311.1"/>
    </source>
</evidence>
<reference evidence="3 4" key="1">
    <citation type="journal article" date="2014" name="Genome Announc.">
        <title>Draft Genome Sequence of Magnetospirillum sp. Strain SO-1, a Freshwater Magnetotactic Bacterium Isolated from the Ol'khovka River, Russia.</title>
        <authorList>
            <person name="Grouzdev D.S."/>
            <person name="Dziuba M.V."/>
            <person name="Sukhacheva M.S."/>
            <person name="Mardanov A.V."/>
            <person name="Beletskiy A.V."/>
            <person name="Kuznetsov B.B."/>
            <person name="Skryabin K.G."/>
        </authorList>
    </citation>
    <scope>NUCLEOTIDE SEQUENCE [LARGE SCALE GENOMIC DNA]</scope>
    <source>
        <strain evidence="3 4">SO-1</strain>
    </source>
</reference>
<dbReference type="InterPro" id="IPR029044">
    <property type="entry name" value="Nucleotide-diphossugar_trans"/>
</dbReference>
<dbReference type="InterPro" id="IPR050486">
    <property type="entry name" value="Mannose-1P_guanyltransferase"/>
</dbReference>
<proteinExistence type="predicted"/>
<dbReference type="Pfam" id="PF00483">
    <property type="entry name" value="NTP_transferase"/>
    <property type="match status" value="1"/>
</dbReference>
<organism evidence="3 4">
    <name type="scientific">Paramagnetospirillum caucaseum</name>
    <dbReference type="NCBI Taxonomy" id="1244869"/>
    <lineage>
        <taxon>Bacteria</taxon>
        <taxon>Pseudomonadati</taxon>
        <taxon>Pseudomonadota</taxon>
        <taxon>Alphaproteobacteria</taxon>
        <taxon>Rhodospirillales</taxon>
        <taxon>Magnetospirillaceae</taxon>
        <taxon>Paramagnetospirillum</taxon>
    </lineage>
</organism>
<dbReference type="InterPro" id="IPR005835">
    <property type="entry name" value="NTP_transferase_dom"/>
</dbReference>
<dbReference type="AlphaFoldDB" id="M2Y8D3"/>
<sequence>MKWMNCLISSDVTILDTVRRLDEVSGRTLLVVDPRRKLLGTVTDGDVRRGLLSGHRLEDSVAQVMNPTPKTANNEDSRENILTMMHTLKVRQIPLVDSEGIVVGVETIEELERGPSTRDNWVVLMAGGLGTRLHPLTQSTPKPLLRVGNKPVLEIILESYIKHGFHRFYLAVNYKRKMVMEHFGDGSRWGCEIRYIEEDQRMGTAGALGLIPEPPASPLMVMNGDLLTSVNFESLLEYHQENGADATIGVREYEFEVPFGVVNMDDHQVRGIDEKPVNKFFVNAGIYVLEPSVLALLPQGTYHDMTTLLTDLIAAERKVVAFPIREYWLDIGQPDDFVKANADFVNGLE</sequence>
<dbReference type="CDD" id="cd04607">
    <property type="entry name" value="CBS_pair_NTP_transferase_assoc"/>
    <property type="match status" value="1"/>
</dbReference>
<dbReference type="Gene3D" id="3.10.580.10">
    <property type="entry name" value="CBS-domain"/>
    <property type="match status" value="1"/>
</dbReference>
<dbReference type="Pfam" id="PF00571">
    <property type="entry name" value="CBS"/>
    <property type="match status" value="1"/>
</dbReference>
<accession>M2Y8D3</accession>
<dbReference type="InterPro" id="IPR046342">
    <property type="entry name" value="CBS_dom_sf"/>
</dbReference>
<dbReference type="Gene3D" id="3.90.550.10">
    <property type="entry name" value="Spore Coat Polysaccharide Biosynthesis Protein SpsA, Chain A"/>
    <property type="match status" value="1"/>
</dbReference>
<evidence type="ECO:0000313" key="4">
    <source>
        <dbReference type="Proteomes" id="UP000011744"/>
    </source>
</evidence>
<dbReference type="eggNOG" id="COG1208">
    <property type="taxonomic scope" value="Bacteria"/>
</dbReference>
<keyword evidence="1" id="KW-0129">CBS domain</keyword>
<gene>
    <name evidence="3" type="ORF">H261_13885</name>
</gene>